<dbReference type="SUPFAM" id="SSF49503">
    <property type="entry name" value="Cupredoxins"/>
    <property type="match status" value="1"/>
</dbReference>
<organism evidence="17 18">
    <name type="scientific">Buchnera aphidicola</name>
    <name type="common">Aphis craccivora</name>
    <dbReference type="NCBI Taxonomy" id="466616"/>
    <lineage>
        <taxon>Bacteria</taxon>
        <taxon>Pseudomonadati</taxon>
        <taxon>Pseudomonadota</taxon>
        <taxon>Gammaproteobacteria</taxon>
        <taxon>Enterobacterales</taxon>
        <taxon>Erwiniaceae</taxon>
        <taxon>Buchnera</taxon>
    </lineage>
</organism>
<keyword evidence="14" id="KW-0449">Lipoprotein</keyword>
<dbReference type="Pfam" id="PF00116">
    <property type="entry name" value="COX2"/>
    <property type="match status" value="1"/>
</dbReference>
<evidence type="ECO:0000256" key="8">
    <source>
        <dbReference type="ARBA" id="ARBA00022729"/>
    </source>
</evidence>
<dbReference type="InterPro" id="IPR006333">
    <property type="entry name" value="Cyt_o_ubiquinol_oxidase_su2"/>
</dbReference>
<dbReference type="Proteomes" id="UP001163441">
    <property type="component" value="Chromosome"/>
</dbReference>
<evidence type="ECO:0000256" key="10">
    <source>
        <dbReference type="ARBA" id="ARBA00022989"/>
    </source>
</evidence>
<evidence type="ECO:0000313" key="17">
    <source>
        <dbReference type="EMBL" id="WAI17671.1"/>
    </source>
</evidence>
<evidence type="ECO:0000256" key="1">
    <source>
        <dbReference type="ARBA" id="ARBA00004651"/>
    </source>
</evidence>
<dbReference type="NCBIfam" id="TIGR01433">
    <property type="entry name" value="CyoA"/>
    <property type="match status" value="1"/>
</dbReference>
<evidence type="ECO:0000256" key="16">
    <source>
        <dbReference type="PIRNR" id="PIRNR000292"/>
    </source>
</evidence>
<dbReference type="OrthoDB" id="9783445at2"/>
<evidence type="ECO:0000256" key="13">
    <source>
        <dbReference type="ARBA" id="ARBA00023139"/>
    </source>
</evidence>
<evidence type="ECO:0000256" key="15">
    <source>
        <dbReference type="ARBA" id="ARBA00025694"/>
    </source>
</evidence>
<evidence type="ECO:0000256" key="5">
    <source>
        <dbReference type="ARBA" id="ARBA00022475"/>
    </source>
</evidence>
<dbReference type="GO" id="GO:0005507">
    <property type="term" value="F:copper ion binding"/>
    <property type="evidence" value="ECO:0007669"/>
    <property type="project" value="InterPro"/>
</dbReference>
<dbReference type="PANTHER" id="PTHR22888:SF18">
    <property type="entry name" value="CYTOCHROME BO(3) UBIQUINOL OXIDASE SUBUNIT 2"/>
    <property type="match status" value="1"/>
</dbReference>
<accession>A0A4D6XHN0</accession>
<keyword evidence="7" id="KW-0812">Transmembrane</keyword>
<dbReference type="AlphaFoldDB" id="A0A4D6XHN0"/>
<name>A0A4D6XHN0_9GAMM</name>
<comment type="similarity">
    <text evidence="2 16">Belongs to the cytochrome c oxidase subunit 2 family.</text>
</comment>
<dbReference type="CDD" id="cd04212">
    <property type="entry name" value="CuRO_UO_II"/>
    <property type="match status" value="1"/>
</dbReference>
<dbReference type="RefSeq" id="WP_158360744.1">
    <property type="nucleotide sequence ID" value="NZ_CP034897.1"/>
</dbReference>
<dbReference type="GO" id="GO:0004129">
    <property type="term" value="F:cytochrome-c oxidase activity"/>
    <property type="evidence" value="ECO:0007669"/>
    <property type="project" value="UniProtKB-UniRule"/>
</dbReference>
<evidence type="ECO:0000256" key="2">
    <source>
        <dbReference type="ARBA" id="ARBA00007866"/>
    </source>
</evidence>
<keyword evidence="9 16" id="KW-0249">Electron transport</keyword>
<dbReference type="EMBL" id="CP113403">
    <property type="protein sequence ID" value="WAI17671.1"/>
    <property type="molecule type" value="Genomic_DNA"/>
</dbReference>
<dbReference type="InterPro" id="IPR034227">
    <property type="entry name" value="CuRO_UO_II"/>
</dbReference>
<keyword evidence="12 16" id="KW-0472">Membrane</keyword>
<comment type="subunit">
    <text evidence="3">Heterooctamer of two A chains, two B chains, two C chains and two D chains.</text>
</comment>
<evidence type="ECO:0000256" key="4">
    <source>
        <dbReference type="ARBA" id="ARBA00022448"/>
    </source>
</evidence>
<evidence type="ECO:0000256" key="6">
    <source>
        <dbReference type="ARBA" id="ARBA00022660"/>
    </source>
</evidence>
<dbReference type="InterPro" id="IPR010514">
    <property type="entry name" value="COX_ARM"/>
</dbReference>
<sequence length="279" mass="32335">MICTNFNKCFKILLLTSIVFMLNGCNSMLFTSHGIIAKQESSLILISFIMMLFVVIPVLFMTMYFSIKYRSSNINQIYKPNWSESKIIETIVWIIPVLIISFLAFLTWNYCHILDPKKSILSKNKPIKIDVIALDWRWLFVYPDYGIASINEIAIPTNTPIIFRITSHSVMNSFFIPSLGSQIYAMPGMVTKLNLISNDSGKYKGISSNYSGKGFSNMKFTVISLPNKKIFINWIDKVKHSPKKLNTIKILKKVFFPNENYYVEYFSNVDQMLFDRIFH</sequence>
<keyword evidence="13" id="KW-0564">Palmitate</keyword>
<keyword evidence="11 16" id="KW-0560">Oxidoreductase</keyword>
<evidence type="ECO:0000256" key="9">
    <source>
        <dbReference type="ARBA" id="ARBA00022982"/>
    </source>
</evidence>
<dbReference type="Pfam" id="PF06481">
    <property type="entry name" value="COX_ARM"/>
    <property type="match status" value="1"/>
</dbReference>
<keyword evidence="8" id="KW-0732">Signal</keyword>
<dbReference type="GO" id="GO:0042773">
    <property type="term" value="P:ATP synthesis coupled electron transport"/>
    <property type="evidence" value="ECO:0007669"/>
    <property type="project" value="TreeGrafter"/>
</dbReference>
<keyword evidence="10" id="KW-1133">Transmembrane helix</keyword>
<dbReference type="GO" id="GO:0016682">
    <property type="term" value="F:oxidoreductase activity, acting on diphenols and related substances as donors, oxygen as acceptor"/>
    <property type="evidence" value="ECO:0007669"/>
    <property type="project" value="InterPro"/>
</dbReference>
<protein>
    <recommendedName>
        <fullName evidence="16">Ubiquinol oxidase subunit 2</fullName>
    </recommendedName>
</protein>
<keyword evidence="4 16" id="KW-0813">Transport</keyword>
<dbReference type="InterPro" id="IPR045187">
    <property type="entry name" value="CcO_II"/>
</dbReference>
<dbReference type="PIRSF" id="PIRSF000292">
    <property type="entry name" value="Ubi_od_II"/>
    <property type="match status" value="1"/>
</dbReference>
<dbReference type="InterPro" id="IPR002429">
    <property type="entry name" value="CcO_II-like_C"/>
</dbReference>
<proteinExistence type="inferred from homology"/>
<keyword evidence="5 16" id="KW-1003">Cell membrane</keyword>
<evidence type="ECO:0000313" key="18">
    <source>
        <dbReference type="Proteomes" id="UP001163441"/>
    </source>
</evidence>
<evidence type="ECO:0000256" key="14">
    <source>
        <dbReference type="ARBA" id="ARBA00023288"/>
    </source>
</evidence>
<dbReference type="InterPro" id="IPR036257">
    <property type="entry name" value="Cyt_c_oxidase_su2_TM_sf"/>
</dbReference>
<evidence type="ECO:0000256" key="12">
    <source>
        <dbReference type="ARBA" id="ARBA00023136"/>
    </source>
</evidence>
<dbReference type="GO" id="GO:0005886">
    <property type="term" value="C:plasma membrane"/>
    <property type="evidence" value="ECO:0007669"/>
    <property type="project" value="UniProtKB-SubCell"/>
</dbReference>
<keyword evidence="6 16" id="KW-0679">Respiratory chain</keyword>
<dbReference type="Gene3D" id="1.10.287.90">
    <property type="match status" value="1"/>
</dbReference>
<dbReference type="InterPro" id="IPR008972">
    <property type="entry name" value="Cupredoxin"/>
</dbReference>
<dbReference type="Gene3D" id="2.60.40.420">
    <property type="entry name" value="Cupredoxins - blue copper proteins"/>
    <property type="match status" value="1"/>
</dbReference>
<evidence type="ECO:0000256" key="3">
    <source>
        <dbReference type="ARBA" id="ARBA00011700"/>
    </source>
</evidence>
<gene>
    <name evidence="17" type="primary">cyoA</name>
    <name evidence="17" type="ORF">OWM53_02400</name>
</gene>
<reference evidence="17" key="1">
    <citation type="submission" date="2022-11" db="EMBL/GenBank/DDBJ databases">
        <title>The whole genome sequencing of pests is an important tool to study the evolution of the plant-insect interaction and insecticide resistance.</title>
        <authorList>
            <person name="Kananovich Y."/>
        </authorList>
    </citation>
    <scope>NUCLEOTIDE SEQUENCE</scope>
    <source>
        <strain evidence="17">BSU_Aph_2016</strain>
    </source>
</reference>
<evidence type="ECO:0000256" key="11">
    <source>
        <dbReference type="ARBA" id="ARBA00023002"/>
    </source>
</evidence>
<dbReference type="PANTHER" id="PTHR22888">
    <property type="entry name" value="CYTOCHROME C OXIDASE, SUBUNIT II"/>
    <property type="match status" value="1"/>
</dbReference>
<comment type="subcellular location">
    <subcellularLocation>
        <location evidence="1">Cell membrane</location>
        <topology evidence="1">Multi-pass membrane protein</topology>
    </subcellularLocation>
</comment>
<dbReference type="SUPFAM" id="SSF81464">
    <property type="entry name" value="Cytochrome c oxidase subunit II-like, transmembrane region"/>
    <property type="match status" value="1"/>
</dbReference>
<dbReference type="InterPro" id="IPR011759">
    <property type="entry name" value="Cyt_c_oxidase_su2_TM_dom"/>
</dbReference>
<dbReference type="PROSITE" id="PS50857">
    <property type="entry name" value="COX2_CUA"/>
    <property type="match status" value="1"/>
</dbReference>
<evidence type="ECO:0000256" key="7">
    <source>
        <dbReference type="ARBA" id="ARBA00022692"/>
    </source>
</evidence>
<dbReference type="GO" id="GO:0009486">
    <property type="term" value="F:cytochrome bo3 ubiquinol oxidase activity"/>
    <property type="evidence" value="ECO:0007669"/>
    <property type="project" value="InterPro"/>
</dbReference>
<comment type="function">
    <text evidence="15">Cytochrome bo(3) ubiquinol terminal oxidase is the component of the aerobic respiratory chain of E.coli that predominates when cells are grown at high aeration. Has proton pump activity across the membrane in addition to electron transfer, pumping 2 protons/electron.</text>
</comment>
<dbReference type="PROSITE" id="PS50999">
    <property type="entry name" value="COX2_TM"/>
    <property type="match status" value="1"/>
</dbReference>